<keyword evidence="10" id="KW-1185">Reference proteome</keyword>
<keyword evidence="1 7" id="KW-0645">Protease</keyword>
<dbReference type="InterPro" id="IPR006026">
    <property type="entry name" value="Peptidase_Metallo"/>
</dbReference>
<comment type="caution">
    <text evidence="6">Lacks conserved residue(s) required for the propagation of feature annotation.</text>
</comment>
<keyword evidence="4 6" id="KW-0862">Zinc</keyword>
<dbReference type="GO" id="GO:0006508">
    <property type="term" value="P:proteolysis"/>
    <property type="evidence" value="ECO:0007669"/>
    <property type="project" value="UniProtKB-KW"/>
</dbReference>
<evidence type="ECO:0000313" key="10">
    <source>
        <dbReference type="Proteomes" id="UP000192578"/>
    </source>
</evidence>
<evidence type="ECO:0000256" key="1">
    <source>
        <dbReference type="ARBA" id="ARBA00022670"/>
    </source>
</evidence>
<dbReference type="OrthoDB" id="291007at2759"/>
<dbReference type="PRINTS" id="PR00480">
    <property type="entry name" value="ASTACIN"/>
</dbReference>
<keyword evidence="7" id="KW-0732">Signal</keyword>
<evidence type="ECO:0000256" key="5">
    <source>
        <dbReference type="ARBA" id="ARBA00023049"/>
    </source>
</evidence>
<gene>
    <name evidence="9" type="ORF">BV898_15428</name>
</gene>
<evidence type="ECO:0000256" key="4">
    <source>
        <dbReference type="ARBA" id="ARBA00022833"/>
    </source>
</evidence>
<accession>A0A9X6NAW6</accession>
<dbReference type="PANTHER" id="PTHR10127">
    <property type="entry name" value="DISCOIDIN, CUB, EGF, LAMININ , AND ZINC METALLOPROTEASE DOMAIN CONTAINING"/>
    <property type="match status" value="1"/>
</dbReference>
<evidence type="ECO:0000313" key="9">
    <source>
        <dbReference type="EMBL" id="OWA50927.1"/>
    </source>
</evidence>
<dbReference type="GO" id="GO:0004222">
    <property type="term" value="F:metalloendopeptidase activity"/>
    <property type="evidence" value="ECO:0007669"/>
    <property type="project" value="UniProtKB-UniRule"/>
</dbReference>
<name>A0A9X6NAW6_HYPEX</name>
<dbReference type="EMBL" id="MTYJ01000208">
    <property type="protein sequence ID" value="OWA50927.1"/>
    <property type="molecule type" value="Genomic_DNA"/>
</dbReference>
<evidence type="ECO:0000256" key="2">
    <source>
        <dbReference type="ARBA" id="ARBA00022723"/>
    </source>
</evidence>
<organism evidence="9 10">
    <name type="scientific">Hypsibius exemplaris</name>
    <name type="common">Freshwater tardigrade</name>
    <dbReference type="NCBI Taxonomy" id="2072580"/>
    <lineage>
        <taxon>Eukaryota</taxon>
        <taxon>Metazoa</taxon>
        <taxon>Ecdysozoa</taxon>
        <taxon>Tardigrada</taxon>
        <taxon>Eutardigrada</taxon>
        <taxon>Parachela</taxon>
        <taxon>Hypsibioidea</taxon>
        <taxon>Hypsibiidae</taxon>
        <taxon>Hypsibius</taxon>
    </lineage>
</organism>
<dbReference type="Gene3D" id="3.40.390.10">
    <property type="entry name" value="Collagenase (Catalytic Domain)"/>
    <property type="match status" value="1"/>
</dbReference>
<reference evidence="10" key="1">
    <citation type="submission" date="2017-01" db="EMBL/GenBank/DDBJ databases">
        <title>Comparative genomics of anhydrobiosis in the tardigrade Hypsibius dujardini.</title>
        <authorList>
            <person name="Yoshida Y."/>
            <person name="Koutsovoulos G."/>
            <person name="Laetsch D."/>
            <person name="Stevens L."/>
            <person name="Kumar S."/>
            <person name="Horikawa D."/>
            <person name="Ishino K."/>
            <person name="Komine S."/>
            <person name="Tomita M."/>
            <person name="Blaxter M."/>
            <person name="Arakawa K."/>
        </authorList>
    </citation>
    <scope>NUCLEOTIDE SEQUENCE [LARGE SCALE GENOMIC DNA]</scope>
    <source>
        <strain evidence="10">Z151</strain>
    </source>
</reference>
<feature type="signal peptide" evidence="7">
    <location>
        <begin position="1"/>
        <end position="26"/>
    </location>
</feature>
<feature type="binding site" evidence="6">
    <location>
        <position position="179"/>
    </location>
    <ligand>
        <name>Zn(2+)</name>
        <dbReference type="ChEBI" id="CHEBI:29105"/>
        <note>catalytic</note>
    </ligand>
</feature>
<dbReference type="SMART" id="SM00235">
    <property type="entry name" value="ZnMc"/>
    <property type="match status" value="1"/>
</dbReference>
<dbReference type="PANTHER" id="PTHR10127:SF780">
    <property type="entry name" value="METALLOENDOPEPTIDASE"/>
    <property type="match status" value="1"/>
</dbReference>
<feature type="binding site" evidence="6">
    <location>
        <position position="185"/>
    </location>
    <ligand>
        <name>Zn(2+)</name>
        <dbReference type="ChEBI" id="CHEBI:29105"/>
        <note>catalytic</note>
    </ligand>
</feature>
<dbReference type="Proteomes" id="UP000192578">
    <property type="component" value="Unassembled WGS sequence"/>
</dbReference>
<dbReference type="InterPro" id="IPR024079">
    <property type="entry name" value="MetalloPept_cat_dom_sf"/>
</dbReference>
<keyword evidence="3 7" id="KW-0378">Hydrolase</keyword>
<feature type="binding site" evidence="6">
    <location>
        <position position="175"/>
    </location>
    <ligand>
        <name>Zn(2+)</name>
        <dbReference type="ChEBI" id="CHEBI:29105"/>
        <note>catalytic</note>
    </ligand>
</feature>
<dbReference type="SUPFAM" id="SSF55486">
    <property type="entry name" value="Metalloproteases ('zincins'), catalytic domain"/>
    <property type="match status" value="1"/>
</dbReference>
<proteinExistence type="predicted"/>
<evidence type="ECO:0000256" key="3">
    <source>
        <dbReference type="ARBA" id="ARBA00022801"/>
    </source>
</evidence>
<dbReference type="InterPro" id="IPR001506">
    <property type="entry name" value="Peptidase_M12A"/>
</dbReference>
<keyword evidence="2 6" id="KW-0479">Metal-binding</keyword>
<dbReference type="Pfam" id="PF01400">
    <property type="entry name" value="Astacin"/>
    <property type="match status" value="1"/>
</dbReference>
<evidence type="ECO:0000259" key="8">
    <source>
        <dbReference type="PROSITE" id="PS51864"/>
    </source>
</evidence>
<dbReference type="EC" id="3.4.24.-" evidence="7"/>
<feature type="domain" description="Peptidase M12A" evidence="8">
    <location>
        <begin position="82"/>
        <end position="277"/>
    </location>
</feature>
<evidence type="ECO:0000256" key="6">
    <source>
        <dbReference type="PROSITE-ProRule" id="PRU01211"/>
    </source>
</evidence>
<keyword evidence="5 7" id="KW-0482">Metalloprotease</keyword>
<comment type="caution">
    <text evidence="9">The sequence shown here is derived from an EMBL/GenBank/DDBJ whole genome shotgun (WGS) entry which is preliminary data.</text>
</comment>
<protein>
    <recommendedName>
        <fullName evidence="7">Metalloendopeptidase</fullName>
        <ecNumber evidence="7">3.4.24.-</ecNumber>
    </recommendedName>
</protein>
<dbReference type="AlphaFoldDB" id="A0A9X6NAW6"/>
<dbReference type="GO" id="GO:0008270">
    <property type="term" value="F:zinc ion binding"/>
    <property type="evidence" value="ECO:0007669"/>
    <property type="project" value="UniProtKB-UniRule"/>
</dbReference>
<evidence type="ECO:0000256" key="7">
    <source>
        <dbReference type="RuleBase" id="RU361183"/>
    </source>
</evidence>
<feature type="chain" id="PRO_5041013862" description="Metalloendopeptidase" evidence="7">
    <location>
        <begin position="27"/>
        <end position="579"/>
    </location>
</feature>
<comment type="cofactor">
    <cofactor evidence="6 7">
        <name>Zn(2+)</name>
        <dbReference type="ChEBI" id="CHEBI:29105"/>
    </cofactor>
    <text evidence="6 7">Binds 1 zinc ion per subunit.</text>
</comment>
<dbReference type="PROSITE" id="PS51864">
    <property type="entry name" value="ASTACIN"/>
    <property type="match status" value="1"/>
</dbReference>
<sequence>MFDDNICVSIFSLITLILMSRSGCIGALNPNWKSFIAPDILKQYAGIDQRDRFSPDVFEGDIMGVTIDDALQDIAGQFKPVDVFNDKTARWKSGVIPYNVSEKFSKAERELIEGTLKATSVATDGCIRFVPWTLQADYLSIIRGFACFSSVGFQGGLQLLSLRNGCVENSGVIQHVLMHALGFYHENARVDRDDFITLNEDNIDPAVSKDSFGKYVSSKQDELPYDITSITHYPFNVFAVDPALPTIVPKLRGGKIGQTDGLSDLDVHKIRKAYGCTGKSTSSKWTSTPSSQQPDTIDTTMADSNDGDLLKNITPDLPDNIPITTPTAAVAAMFHHPTFLMNRVTPEKCLGVNTENCRIGKESKNCADGLGLIATCTADASNIEIQYFFTKIQRLNASRGLEVTIHGKREFKQNIFEPVADILIILIVADYPDFSLSALANWSCRPSPTSACQTASTVKEIEQGAFESLQFLKQVTLDTGYRADRPMTKAMLEHLRLLHCDCSYDWLRVFLKKNPQLIAAKRVGEVHRFGGILSNSFKQRNIYVPVDCSKTNLLGAPDQTEFSINLDCPGEENGGAAEG</sequence>